<dbReference type="PANTHER" id="PTHR33233:SF17">
    <property type="entry name" value="DUF4283 DOMAIN-CONTAINING PROTEIN"/>
    <property type="match status" value="1"/>
</dbReference>
<name>A0AAV3P8M1_LITER</name>
<gene>
    <name evidence="2" type="ORF">LIER_07290</name>
</gene>
<comment type="caution">
    <text evidence="2">The sequence shown here is derived from an EMBL/GenBank/DDBJ whole genome shotgun (WGS) entry which is preliminary data.</text>
</comment>
<protein>
    <recommendedName>
        <fullName evidence="4">DUF4283 domain-containing protein</fullName>
    </recommendedName>
</protein>
<evidence type="ECO:0000256" key="1">
    <source>
        <dbReference type="SAM" id="MobiDB-lite"/>
    </source>
</evidence>
<reference evidence="2 3" key="1">
    <citation type="submission" date="2024-01" db="EMBL/GenBank/DDBJ databases">
        <title>The complete chloroplast genome sequence of Lithospermum erythrorhizon: insights into the phylogenetic relationship among Boraginaceae species and the maternal lineages of purple gromwells.</title>
        <authorList>
            <person name="Okada T."/>
            <person name="Watanabe K."/>
        </authorList>
    </citation>
    <scope>NUCLEOTIDE SEQUENCE [LARGE SCALE GENOMIC DNA]</scope>
</reference>
<feature type="compositionally biased region" description="Basic and acidic residues" evidence="1">
    <location>
        <begin position="126"/>
        <end position="143"/>
    </location>
</feature>
<accession>A0AAV3P8M1</accession>
<evidence type="ECO:0000313" key="3">
    <source>
        <dbReference type="Proteomes" id="UP001454036"/>
    </source>
</evidence>
<evidence type="ECO:0008006" key="4">
    <source>
        <dbReference type="Google" id="ProtNLM"/>
    </source>
</evidence>
<dbReference type="AlphaFoldDB" id="A0AAV3P8M1"/>
<keyword evidence="3" id="KW-1185">Reference proteome</keyword>
<feature type="region of interest" description="Disordered" evidence="1">
    <location>
        <begin position="126"/>
        <end position="175"/>
    </location>
</feature>
<dbReference type="PANTHER" id="PTHR33233">
    <property type="entry name" value="ENDONUCLEASE/EXONUCLEASE/PHOSPHATASE"/>
    <property type="match status" value="1"/>
</dbReference>
<organism evidence="2 3">
    <name type="scientific">Lithospermum erythrorhizon</name>
    <name type="common">Purple gromwell</name>
    <name type="synonym">Lithospermum officinale var. erythrorhizon</name>
    <dbReference type="NCBI Taxonomy" id="34254"/>
    <lineage>
        <taxon>Eukaryota</taxon>
        <taxon>Viridiplantae</taxon>
        <taxon>Streptophyta</taxon>
        <taxon>Embryophyta</taxon>
        <taxon>Tracheophyta</taxon>
        <taxon>Spermatophyta</taxon>
        <taxon>Magnoliopsida</taxon>
        <taxon>eudicotyledons</taxon>
        <taxon>Gunneridae</taxon>
        <taxon>Pentapetalae</taxon>
        <taxon>asterids</taxon>
        <taxon>lamiids</taxon>
        <taxon>Boraginales</taxon>
        <taxon>Boraginaceae</taxon>
        <taxon>Boraginoideae</taxon>
        <taxon>Lithospermeae</taxon>
        <taxon>Lithospermum</taxon>
    </lineage>
</organism>
<proteinExistence type="predicted"/>
<dbReference type="EMBL" id="BAABME010001112">
    <property type="protein sequence ID" value="GAA0147638.1"/>
    <property type="molecule type" value="Genomic_DNA"/>
</dbReference>
<evidence type="ECO:0000313" key="2">
    <source>
        <dbReference type="EMBL" id="GAA0147638.1"/>
    </source>
</evidence>
<sequence>MFARKPMILKAWILESNLKKRGSDKISIWIRNPNLSLQFWNADMFSKIASYIGNPLYADGATSNSARIAYVRFGGRRSRAITLQKVWIRKEEEFKTVEGTNVNLEENTTNAFEALERVEEINKGLDSECSRKNDKSISSKGKQEAQPGRKPIQPGANGSKAINHGHRRRTQVYGRNEKTGRRRLWRCLYKDMVVLAQQTWIAGGNFNVVRSIDEFKVGNLPDNGGISDFNDCLHTVVLMGLPHEECHFTWCRI</sequence>
<dbReference type="Proteomes" id="UP001454036">
    <property type="component" value="Unassembled WGS sequence"/>
</dbReference>